<dbReference type="Proteomes" id="UP000828390">
    <property type="component" value="Unassembled WGS sequence"/>
</dbReference>
<keyword evidence="1" id="KW-0812">Transmembrane</keyword>
<dbReference type="SUPFAM" id="SSF69593">
    <property type="entry name" value="Glycerol-3-phosphate (1)-acyltransferase"/>
    <property type="match status" value="1"/>
</dbReference>
<evidence type="ECO:0000256" key="1">
    <source>
        <dbReference type="SAM" id="Phobius"/>
    </source>
</evidence>
<dbReference type="InterPro" id="IPR002123">
    <property type="entry name" value="Plipid/glycerol_acylTrfase"/>
</dbReference>
<dbReference type="SMART" id="SM00563">
    <property type="entry name" value="PlsC"/>
    <property type="match status" value="1"/>
</dbReference>
<dbReference type="Pfam" id="PF01553">
    <property type="entry name" value="Acyltransferase"/>
    <property type="match status" value="1"/>
</dbReference>
<reference evidence="3" key="2">
    <citation type="submission" date="2020-11" db="EMBL/GenBank/DDBJ databases">
        <authorList>
            <person name="McCartney M.A."/>
            <person name="Auch B."/>
            <person name="Kono T."/>
            <person name="Mallez S."/>
            <person name="Becker A."/>
            <person name="Gohl D.M."/>
            <person name="Silverstein K.A.T."/>
            <person name="Koren S."/>
            <person name="Bechman K.B."/>
            <person name="Herman A."/>
            <person name="Abrahante J.E."/>
            <person name="Garbe J."/>
        </authorList>
    </citation>
    <scope>NUCLEOTIDE SEQUENCE</scope>
    <source>
        <strain evidence="3">Duluth1</strain>
        <tissue evidence="3">Whole animal</tissue>
    </source>
</reference>
<dbReference type="PANTHER" id="PTHR22753">
    <property type="entry name" value="TRANSMEMBRANE PROTEIN 68"/>
    <property type="match status" value="1"/>
</dbReference>
<keyword evidence="4" id="KW-1185">Reference proteome</keyword>
<dbReference type="AlphaFoldDB" id="A0A9D4IRV1"/>
<organism evidence="3 4">
    <name type="scientific">Dreissena polymorpha</name>
    <name type="common">Zebra mussel</name>
    <name type="synonym">Mytilus polymorpha</name>
    <dbReference type="NCBI Taxonomy" id="45954"/>
    <lineage>
        <taxon>Eukaryota</taxon>
        <taxon>Metazoa</taxon>
        <taxon>Spiralia</taxon>
        <taxon>Lophotrochozoa</taxon>
        <taxon>Mollusca</taxon>
        <taxon>Bivalvia</taxon>
        <taxon>Autobranchia</taxon>
        <taxon>Heteroconchia</taxon>
        <taxon>Euheterodonta</taxon>
        <taxon>Imparidentia</taxon>
        <taxon>Neoheterodontei</taxon>
        <taxon>Myida</taxon>
        <taxon>Dreissenoidea</taxon>
        <taxon>Dreissenidae</taxon>
        <taxon>Dreissena</taxon>
    </lineage>
</organism>
<dbReference type="EMBL" id="JAIWYP010000008">
    <property type="protein sequence ID" value="KAH3782734.1"/>
    <property type="molecule type" value="Genomic_DNA"/>
</dbReference>
<reference evidence="3" key="1">
    <citation type="journal article" date="2019" name="bioRxiv">
        <title>The Genome of the Zebra Mussel, Dreissena polymorpha: A Resource for Invasive Species Research.</title>
        <authorList>
            <person name="McCartney M.A."/>
            <person name="Auch B."/>
            <person name="Kono T."/>
            <person name="Mallez S."/>
            <person name="Zhang Y."/>
            <person name="Obille A."/>
            <person name="Becker A."/>
            <person name="Abrahante J.E."/>
            <person name="Garbe J."/>
            <person name="Badalamenti J.P."/>
            <person name="Herman A."/>
            <person name="Mangelson H."/>
            <person name="Liachko I."/>
            <person name="Sullivan S."/>
            <person name="Sone E.D."/>
            <person name="Koren S."/>
            <person name="Silverstein K.A.T."/>
            <person name="Beckman K.B."/>
            <person name="Gohl D.M."/>
        </authorList>
    </citation>
    <scope>NUCLEOTIDE SEQUENCE</scope>
    <source>
        <strain evidence="3">Duluth1</strain>
        <tissue evidence="3">Whole animal</tissue>
    </source>
</reference>
<accession>A0A9D4IRV1</accession>
<dbReference type="GO" id="GO:0016746">
    <property type="term" value="F:acyltransferase activity"/>
    <property type="evidence" value="ECO:0007669"/>
    <property type="project" value="InterPro"/>
</dbReference>
<dbReference type="OrthoDB" id="44277at2759"/>
<dbReference type="PANTHER" id="PTHR22753:SF14">
    <property type="entry name" value="MONOACYLGLYCEROL_DIACYLGLYCEROL O-ACYLTRANSFERASE"/>
    <property type="match status" value="1"/>
</dbReference>
<dbReference type="GO" id="GO:0016020">
    <property type="term" value="C:membrane"/>
    <property type="evidence" value="ECO:0007669"/>
    <property type="project" value="TreeGrafter"/>
</dbReference>
<proteinExistence type="predicted"/>
<feature type="domain" description="Phospholipid/glycerol acyltransferase" evidence="2">
    <location>
        <begin position="109"/>
        <end position="224"/>
    </location>
</feature>
<name>A0A9D4IRV1_DREPO</name>
<gene>
    <name evidence="3" type="ORF">DPMN_160653</name>
</gene>
<sequence length="318" mass="36883">MFWSMTEDTLTYIWIQIESLDIEYWKWVAWMIYPVILSFLLPLIIPILVYCCAIFLHVYQYRHRLRDAYVHDFWDGAKKTVAVFWEAQGRIWHGFEIVGLDRIPDSGPAMIIYYHGALPMDFYYVMAKCLLQKQRQIHAVGDNFLFNIPGFRLMMDVFCISPGTVHSCAHVLEDGHILAIAPGGVREAQFGDEYYQVMWGNRYGFAKVAISTKVPIIPMFTRNIRESLRTPGWGRSSLRWLYEKCRLPIVPIYGLFPVKLTTYFGPPIYPDESMTPEELAQKVKQGIEALISEHQIVPGNILRALSERVTGDNDLKFN</sequence>
<keyword evidence="1" id="KW-1133">Transmembrane helix</keyword>
<evidence type="ECO:0000313" key="4">
    <source>
        <dbReference type="Proteomes" id="UP000828390"/>
    </source>
</evidence>
<evidence type="ECO:0000259" key="2">
    <source>
        <dbReference type="SMART" id="SM00563"/>
    </source>
</evidence>
<comment type="caution">
    <text evidence="3">The sequence shown here is derived from an EMBL/GenBank/DDBJ whole genome shotgun (WGS) entry which is preliminary data.</text>
</comment>
<protein>
    <recommendedName>
        <fullName evidence="2">Phospholipid/glycerol acyltransferase domain-containing protein</fullName>
    </recommendedName>
</protein>
<keyword evidence="1" id="KW-0472">Membrane</keyword>
<dbReference type="CDD" id="cd07987">
    <property type="entry name" value="LPLAT_MGAT-like"/>
    <property type="match status" value="1"/>
</dbReference>
<evidence type="ECO:0000313" key="3">
    <source>
        <dbReference type="EMBL" id="KAH3782734.1"/>
    </source>
</evidence>
<feature type="transmembrane region" description="Helical" evidence="1">
    <location>
        <begin position="30"/>
        <end position="56"/>
    </location>
</feature>